<dbReference type="RefSeq" id="WP_162414615.1">
    <property type="nucleotide sequence ID" value="NZ_JAHQXE010000006.1"/>
</dbReference>
<dbReference type="Pfam" id="PF07790">
    <property type="entry name" value="Pilin_N"/>
    <property type="match status" value="1"/>
</dbReference>
<reference evidence="3" key="1">
    <citation type="submission" date="2021-06" db="EMBL/GenBank/DDBJ databases">
        <title>New haloarchaea isolates fom saline soil.</title>
        <authorList>
            <person name="Duran-Viseras A."/>
            <person name="Sanchez-Porro C.S."/>
            <person name="Ventosa A."/>
        </authorList>
    </citation>
    <scope>NUCLEOTIDE SEQUENCE</scope>
    <source>
        <strain evidence="3">JCM 18369</strain>
    </source>
</reference>
<dbReference type="Proteomes" id="UP001166304">
    <property type="component" value="Unassembled WGS sequence"/>
</dbReference>
<dbReference type="NCBIfam" id="TIGR02537">
    <property type="entry name" value="arch_flag_Nterm"/>
    <property type="match status" value="1"/>
</dbReference>
<gene>
    <name evidence="3" type="ORF">KTS37_17415</name>
</gene>
<evidence type="ECO:0000313" key="3">
    <source>
        <dbReference type="EMBL" id="MBV0903565.1"/>
    </source>
</evidence>
<evidence type="ECO:0000256" key="1">
    <source>
        <dbReference type="SAM" id="Phobius"/>
    </source>
</evidence>
<keyword evidence="1" id="KW-0472">Membrane</keyword>
<organism evidence="3 4">
    <name type="scientific">Haloarcula salina</name>
    <dbReference type="NCBI Taxonomy" id="1429914"/>
    <lineage>
        <taxon>Archaea</taxon>
        <taxon>Methanobacteriati</taxon>
        <taxon>Methanobacteriota</taxon>
        <taxon>Stenosarchaea group</taxon>
        <taxon>Halobacteria</taxon>
        <taxon>Halobacteriales</taxon>
        <taxon>Haloarculaceae</taxon>
        <taxon>Haloarcula</taxon>
    </lineage>
</organism>
<feature type="transmembrane region" description="Helical" evidence="1">
    <location>
        <begin position="12"/>
        <end position="34"/>
    </location>
</feature>
<keyword evidence="4" id="KW-1185">Reference proteome</keyword>
<evidence type="ECO:0000259" key="2">
    <source>
        <dbReference type="Pfam" id="PF07790"/>
    </source>
</evidence>
<dbReference type="InterPro" id="IPR012859">
    <property type="entry name" value="Pilin_N_archaeal"/>
</dbReference>
<sequence>MGDWGSRGVSSVISVVLLVAVTVVLAATMTVFVVDMGSGLQSTAPVMDLSHDLVPDGGEQTVAITLVAGDAAETEQLYVTGSTDLDIGGSPDNGTPANDAYASRLEKFTESSGNNPPQVGIGSTWDAGETVYVDPAGSADGVRITVYWSSRSVVGVNPGDPTGEDTYRLETFTVREG</sequence>
<dbReference type="InterPro" id="IPR013373">
    <property type="entry name" value="Flagellin/pilin_N_arc"/>
</dbReference>
<dbReference type="AlphaFoldDB" id="A0AA41KDI4"/>
<comment type="caution">
    <text evidence="3">The sequence shown here is derived from an EMBL/GenBank/DDBJ whole genome shotgun (WGS) entry which is preliminary data.</text>
</comment>
<proteinExistence type="predicted"/>
<accession>A0AA41KDI4</accession>
<keyword evidence="1" id="KW-1133">Transmembrane helix</keyword>
<keyword evidence="1" id="KW-0812">Transmembrane</keyword>
<evidence type="ECO:0000313" key="4">
    <source>
        <dbReference type="Proteomes" id="UP001166304"/>
    </source>
</evidence>
<name>A0AA41KDI4_9EURY</name>
<dbReference type="EMBL" id="JAHQXE010000006">
    <property type="protein sequence ID" value="MBV0903565.1"/>
    <property type="molecule type" value="Genomic_DNA"/>
</dbReference>
<protein>
    <submittedName>
        <fullName evidence="3">Type IV pilin</fullName>
    </submittedName>
</protein>
<feature type="domain" description="Archaeal Type IV pilin N-terminal" evidence="2">
    <location>
        <begin position="7"/>
        <end position="81"/>
    </location>
</feature>